<organism evidence="1 2">
    <name type="scientific">Ravibacter arvi</name>
    <dbReference type="NCBI Taxonomy" id="2051041"/>
    <lineage>
        <taxon>Bacteria</taxon>
        <taxon>Pseudomonadati</taxon>
        <taxon>Bacteroidota</taxon>
        <taxon>Cytophagia</taxon>
        <taxon>Cytophagales</taxon>
        <taxon>Spirosomataceae</taxon>
        <taxon>Ravibacter</taxon>
    </lineage>
</organism>
<gene>
    <name evidence="1" type="ORF">GCM10023091_00520</name>
</gene>
<name>A0ABP8LKK6_9BACT</name>
<evidence type="ECO:0000313" key="2">
    <source>
        <dbReference type="Proteomes" id="UP001501508"/>
    </source>
</evidence>
<accession>A0ABP8LKK6</accession>
<comment type="caution">
    <text evidence="1">The sequence shown here is derived from an EMBL/GenBank/DDBJ whole genome shotgun (WGS) entry which is preliminary data.</text>
</comment>
<dbReference type="RefSeq" id="WP_345025976.1">
    <property type="nucleotide sequence ID" value="NZ_BAABEY010000001.1"/>
</dbReference>
<protein>
    <submittedName>
        <fullName evidence="1">RteC domain-containing protein</fullName>
    </submittedName>
</protein>
<dbReference type="EMBL" id="BAABEY010000001">
    <property type="protein sequence ID" value="GAA4430796.1"/>
    <property type="molecule type" value="Genomic_DNA"/>
</dbReference>
<dbReference type="InterPro" id="IPR018534">
    <property type="entry name" value="Tet_reg_excision_RteC"/>
</dbReference>
<reference evidence="2" key="1">
    <citation type="journal article" date="2019" name="Int. J. Syst. Evol. Microbiol.">
        <title>The Global Catalogue of Microorganisms (GCM) 10K type strain sequencing project: providing services to taxonomists for standard genome sequencing and annotation.</title>
        <authorList>
            <consortium name="The Broad Institute Genomics Platform"/>
            <consortium name="The Broad Institute Genome Sequencing Center for Infectious Disease"/>
            <person name="Wu L."/>
            <person name="Ma J."/>
        </authorList>
    </citation>
    <scope>NUCLEOTIDE SEQUENCE [LARGE SCALE GENOMIC DNA]</scope>
    <source>
        <strain evidence="2">JCM 31920</strain>
    </source>
</reference>
<proteinExistence type="predicted"/>
<dbReference type="Proteomes" id="UP001501508">
    <property type="component" value="Unassembled WGS sequence"/>
</dbReference>
<keyword evidence="2" id="KW-1185">Reference proteome</keyword>
<sequence>MNSFTDSLQSRLELALQEIALSSGNEVEKALRSLAAAETALWELKSFMSSYHFNSMEEEIRFFKEIKTGFSKEQIFYTKLLFIENHRPTDNKASLKKYLRNLLKGIDLYYRENQAFYSYYKMSRRDMDEQFFVRQAQPILSILPATRPDLDAHFGNPYTLKLAKIQAFERLSGYLADLLDHVATNRIQNKSDLFWSGTDSQFVELLMGLHSRGAINHGALNFSQLAEKLGNRLGFSSRNLHQIVKNIRSRKKDRTVFLKQLIESTERQMDERDF</sequence>
<dbReference type="Pfam" id="PF09357">
    <property type="entry name" value="RteC"/>
    <property type="match status" value="1"/>
</dbReference>
<evidence type="ECO:0000313" key="1">
    <source>
        <dbReference type="EMBL" id="GAA4430796.1"/>
    </source>
</evidence>